<dbReference type="InterPro" id="IPR016181">
    <property type="entry name" value="Acyl_CoA_acyltransferase"/>
</dbReference>
<evidence type="ECO:0000259" key="3">
    <source>
        <dbReference type="PROSITE" id="PS51186"/>
    </source>
</evidence>
<comment type="caution">
    <text evidence="4">The sequence shown here is derived from an EMBL/GenBank/DDBJ whole genome shotgun (WGS) entry which is preliminary data.</text>
</comment>
<dbReference type="InterPro" id="IPR000182">
    <property type="entry name" value="GNAT_dom"/>
</dbReference>
<dbReference type="GO" id="GO:0016747">
    <property type="term" value="F:acyltransferase activity, transferring groups other than amino-acyl groups"/>
    <property type="evidence" value="ECO:0007669"/>
    <property type="project" value="InterPro"/>
</dbReference>
<proteinExistence type="predicted"/>
<dbReference type="PANTHER" id="PTHR43877">
    <property type="entry name" value="AMINOALKYLPHOSPHONATE N-ACETYLTRANSFERASE-RELATED-RELATED"/>
    <property type="match status" value="1"/>
</dbReference>
<dbReference type="PANTHER" id="PTHR43877:SF2">
    <property type="entry name" value="AMINOALKYLPHOSPHONATE N-ACETYLTRANSFERASE-RELATED"/>
    <property type="match status" value="1"/>
</dbReference>
<protein>
    <submittedName>
        <fullName evidence="4">N-acetyltransferase</fullName>
    </submittedName>
</protein>
<feature type="domain" description="N-acetyltransferase" evidence="3">
    <location>
        <begin position="1"/>
        <end position="150"/>
    </location>
</feature>
<dbReference type="SUPFAM" id="SSF55729">
    <property type="entry name" value="Acyl-CoA N-acyltransferases (Nat)"/>
    <property type="match status" value="1"/>
</dbReference>
<dbReference type="Pfam" id="PF00583">
    <property type="entry name" value="Acetyltransf_1"/>
    <property type="match status" value="1"/>
</dbReference>
<dbReference type="CDD" id="cd04301">
    <property type="entry name" value="NAT_SF"/>
    <property type="match status" value="1"/>
</dbReference>
<keyword evidence="2" id="KW-0012">Acyltransferase</keyword>
<evidence type="ECO:0000256" key="2">
    <source>
        <dbReference type="ARBA" id="ARBA00023315"/>
    </source>
</evidence>
<reference evidence="4 5" key="2">
    <citation type="submission" date="2018-01" db="EMBL/GenBank/DDBJ databases">
        <title>Genomic study of Klebsiella pneumoniae.</title>
        <authorList>
            <person name="Yang Y."/>
            <person name="Bicalho R."/>
        </authorList>
    </citation>
    <scope>NUCLEOTIDE SEQUENCE [LARGE SCALE GENOMIC DNA]</scope>
    <source>
        <strain evidence="4 5">A10</strain>
    </source>
</reference>
<name>A0A2J5J0M7_9ENTR</name>
<reference evidence="4 5" key="1">
    <citation type="submission" date="2017-11" db="EMBL/GenBank/DDBJ databases">
        <authorList>
            <person name="Han C.G."/>
        </authorList>
    </citation>
    <scope>NUCLEOTIDE SEQUENCE [LARGE SCALE GENOMIC DNA]</scope>
    <source>
        <strain evidence="4 5">A10</strain>
    </source>
</reference>
<accession>A0A2J5J0M7</accession>
<evidence type="ECO:0000313" key="4">
    <source>
        <dbReference type="EMBL" id="PLO74745.1"/>
    </source>
</evidence>
<dbReference type="PROSITE" id="PS51186">
    <property type="entry name" value="GNAT"/>
    <property type="match status" value="1"/>
</dbReference>
<evidence type="ECO:0000256" key="1">
    <source>
        <dbReference type="ARBA" id="ARBA00022679"/>
    </source>
</evidence>
<evidence type="ECO:0000313" key="5">
    <source>
        <dbReference type="Proteomes" id="UP000234667"/>
    </source>
</evidence>
<gene>
    <name evidence="4" type="ORF">CWN49_02785</name>
</gene>
<keyword evidence="1 4" id="KW-0808">Transferase</keyword>
<dbReference type="EMBL" id="PIDR01000038">
    <property type="protein sequence ID" value="PLO74745.1"/>
    <property type="molecule type" value="Genomic_DNA"/>
</dbReference>
<dbReference type="Gene3D" id="3.40.630.30">
    <property type="match status" value="1"/>
</dbReference>
<dbReference type="Proteomes" id="UP000234667">
    <property type="component" value="Unassembled WGS sequence"/>
</dbReference>
<sequence>MMIRNATAGDIPALIELGTRMYLESRYSQNSPFDADKCAVLAQSMIYSPSGCVLVAEKDGQVIGWLGGGIAEQFFSRQLMAFEYGLFVAPEHRGGSAGPRLARAFIDWSKEHGAAVINMGITTGVHAERTGQLYSRLGLQQTGLLYSMEV</sequence>
<dbReference type="AlphaFoldDB" id="A0A2J5J0M7"/>
<organism evidence="4 5">
    <name type="scientific">Klebsiella michiganensis</name>
    <dbReference type="NCBI Taxonomy" id="1134687"/>
    <lineage>
        <taxon>Bacteria</taxon>
        <taxon>Pseudomonadati</taxon>
        <taxon>Pseudomonadota</taxon>
        <taxon>Gammaproteobacteria</taxon>
        <taxon>Enterobacterales</taxon>
        <taxon>Enterobacteriaceae</taxon>
        <taxon>Klebsiella/Raoultella group</taxon>
        <taxon>Klebsiella</taxon>
    </lineage>
</organism>
<dbReference type="InterPro" id="IPR050832">
    <property type="entry name" value="Bact_Acetyltransf"/>
</dbReference>